<name>A0ABD6EE84_9BILA</name>
<evidence type="ECO:0000256" key="1">
    <source>
        <dbReference type="SAM" id="SignalP"/>
    </source>
</evidence>
<feature type="chain" id="PRO_5044828108" evidence="1">
    <location>
        <begin position="20"/>
        <end position="102"/>
    </location>
</feature>
<organism evidence="2 3">
    <name type="scientific">Gnathostoma spinigerum</name>
    <dbReference type="NCBI Taxonomy" id="75299"/>
    <lineage>
        <taxon>Eukaryota</taxon>
        <taxon>Metazoa</taxon>
        <taxon>Ecdysozoa</taxon>
        <taxon>Nematoda</taxon>
        <taxon>Chromadorea</taxon>
        <taxon>Rhabditida</taxon>
        <taxon>Spirurina</taxon>
        <taxon>Gnathostomatomorpha</taxon>
        <taxon>Gnathostomatoidea</taxon>
        <taxon>Gnathostomatidae</taxon>
        <taxon>Gnathostoma</taxon>
    </lineage>
</organism>
<sequence>MKLESVALLISVFVAVCIARNVVYPDNWQCFDIYVTAEEEDDMCKNDCKKVHCGEGRCRLYNFTYECYCNGCASDSQKLAETLSRRSRSIRIGSLIADLRKH</sequence>
<gene>
    <name evidence="2" type="ORF">AB6A40_004644</name>
</gene>
<dbReference type="Proteomes" id="UP001608902">
    <property type="component" value="Unassembled WGS sequence"/>
</dbReference>
<keyword evidence="3" id="KW-1185">Reference proteome</keyword>
<protein>
    <submittedName>
        <fullName evidence="2">Uncharacterized protein</fullName>
    </submittedName>
</protein>
<keyword evidence="1" id="KW-0732">Signal</keyword>
<dbReference type="EMBL" id="JBGFUD010002729">
    <property type="protein sequence ID" value="MFH4977935.1"/>
    <property type="molecule type" value="Genomic_DNA"/>
</dbReference>
<evidence type="ECO:0000313" key="2">
    <source>
        <dbReference type="EMBL" id="MFH4977935.1"/>
    </source>
</evidence>
<reference evidence="2 3" key="1">
    <citation type="submission" date="2024-08" db="EMBL/GenBank/DDBJ databases">
        <title>Gnathostoma spinigerum genome.</title>
        <authorList>
            <person name="Gonzalez-Bertolin B."/>
            <person name="Monzon S."/>
            <person name="Zaballos A."/>
            <person name="Jimenez P."/>
            <person name="Dekumyoy P."/>
            <person name="Varona S."/>
            <person name="Cuesta I."/>
            <person name="Sumanam S."/>
            <person name="Adisakwattana P."/>
            <person name="Gasser R.B."/>
            <person name="Hernandez-Gonzalez A."/>
            <person name="Young N.D."/>
            <person name="Perteguer M.J."/>
        </authorList>
    </citation>
    <scope>NUCLEOTIDE SEQUENCE [LARGE SCALE GENOMIC DNA]</scope>
    <source>
        <strain evidence="2">AL3</strain>
        <tissue evidence="2">Liver</tissue>
    </source>
</reference>
<proteinExistence type="predicted"/>
<dbReference type="AlphaFoldDB" id="A0ABD6EE84"/>
<feature type="signal peptide" evidence="1">
    <location>
        <begin position="1"/>
        <end position="19"/>
    </location>
</feature>
<accession>A0ABD6EE84</accession>
<comment type="caution">
    <text evidence="2">The sequence shown here is derived from an EMBL/GenBank/DDBJ whole genome shotgun (WGS) entry which is preliminary data.</text>
</comment>
<evidence type="ECO:0000313" key="3">
    <source>
        <dbReference type="Proteomes" id="UP001608902"/>
    </source>
</evidence>